<evidence type="ECO:0000256" key="2">
    <source>
        <dbReference type="ARBA" id="ARBA00023136"/>
    </source>
</evidence>
<dbReference type="GO" id="GO:0009279">
    <property type="term" value="C:cell outer membrane"/>
    <property type="evidence" value="ECO:0007669"/>
    <property type="project" value="UniProtKB-SubCell"/>
</dbReference>
<keyword evidence="1 4" id="KW-0732">Signal</keyword>
<evidence type="ECO:0000313" key="7">
    <source>
        <dbReference type="Proteomes" id="UP000009102"/>
    </source>
</evidence>
<dbReference type="InterPro" id="IPR017687">
    <property type="entry name" value="BamB"/>
</dbReference>
<dbReference type="PANTHER" id="PTHR34512:SF30">
    <property type="entry name" value="OUTER MEMBRANE PROTEIN ASSEMBLY FACTOR BAMB"/>
    <property type="match status" value="1"/>
</dbReference>
<dbReference type="OrthoDB" id="5173551at2"/>
<dbReference type="NCBIfam" id="TIGR03300">
    <property type="entry name" value="assembly_YfgL"/>
    <property type="match status" value="1"/>
</dbReference>
<dbReference type="InterPro" id="IPR002372">
    <property type="entry name" value="PQQ_rpt_dom"/>
</dbReference>
<evidence type="ECO:0000313" key="6">
    <source>
        <dbReference type="EMBL" id="ACX97013.1"/>
    </source>
</evidence>
<organism evidence="6 7">
    <name type="scientific">Halothiobacillus neapolitanus (strain ATCC 23641 / DSM 15147 / CIP 104769 / NCIMB 8539 / c2)</name>
    <name type="common">Thiobacillus neapolitanus</name>
    <dbReference type="NCBI Taxonomy" id="555778"/>
    <lineage>
        <taxon>Bacteria</taxon>
        <taxon>Pseudomonadati</taxon>
        <taxon>Pseudomonadota</taxon>
        <taxon>Gammaproteobacteria</taxon>
        <taxon>Chromatiales</taxon>
        <taxon>Halothiobacillaceae</taxon>
        <taxon>Halothiobacillus</taxon>
    </lineage>
</organism>
<dbReference type="SMART" id="SM00564">
    <property type="entry name" value="PQQ"/>
    <property type="match status" value="7"/>
</dbReference>
<evidence type="ECO:0000256" key="3">
    <source>
        <dbReference type="ARBA" id="ARBA00023237"/>
    </source>
</evidence>
<dbReference type="HOGENOM" id="CLU_027480_0_1_6"/>
<dbReference type="KEGG" id="hna:Hneap_2197"/>
<dbReference type="AlphaFoldDB" id="D0KWB0"/>
<evidence type="ECO:0000256" key="4">
    <source>
        <dbReference type="HAMAP-Rule" id="MF_00923"/>
    </source>
</evidence>
<keyword evidence="7" id="KW-1185">Reference proteome</keyword>
<evidence type="ECO:0000256" key="1">
    <source>
        <dbReference type="ARBA" id="ARBA00022729"/>
    </source>
</evidence>
<comment type="subcellular location">
    <subcellularLocation>
        <location evidence="4">Cell outer membrane</location>
    </subcellularLocation>
</comment>
<dbReference type="STRING" id="555778.Hneap_2197"/>
<comment type="subunit">
    <text evidence="4">Part of the Bam complex.</text>
</comment>
<gene>
    <name evidence="4" type="primary">bamB</name>
    <name evidence="6" type="ordered locus">Hneap_2197</name>
</gene>
<name>D0KWB0_HALNC</name>
<accession>D0KWB0</accession>
<dbReference type="HAMAP" id="MF_00923">
    <property type="entry name" value="OM_assembly_BamB"/>
    <property type="match status" value="1"/>
</dbReference>
<dbReference type="eggNOG" id="COG1520">
    <property type="taxonomic scope" value="Bacteria"/>
</dbReference>
<proteinExistence type="inferred from homology"/>
<dbReference type="RefSeq" id="WP_012825045.1">
    <property type="nucleotide sequence ID" value="NC_013422.1"/>
</dbReference>
<reference evidence="6 7" key="1">
    <citation type="submission" date="2009-10" db="EMBL/GenBank/DDBJ databases">
        <title>Complete sequence of Halothiobacillus neapolitanus c2.</title>
        <authorList>
            <consortium name="US DOE Joint Genome Institute"/>
            <person name="Lucas S."/>
            <person name="Copeland A."/>
            <person name="Lapidus A."/>
            <person name="Glavina del Rio T."/>
            <person name="Tice H."/>
            <person name="Bruce D."/>
            <person name="Goodwin L."/>
            <person name="Pitluck S."/>
            <person name="Davenport K."/>
            <person name="Brettin T."/>
            <person name="Detter J.C."/>
            <person name="Han C."/>
            <person name="Tapia R."/>
            <person name="Larimer F."/>
            <person name="Land M."/>
            <person name="Hauser L."/>
            <person name="Kyrpides N."/>
            <person name="Mikhailova N."/>
            <person name="Kerfeld C."/>
            <person name="Cannon G."/>
            <person name="Heinhort S."/>
        </authorList>
    </citation>
    <scope>NUCLEOTIDE SEQUENCE [LARGE SCALE GENOMIC DNA]</scope>
    <source>
        <strain evidence="7">ATCC 23641 / c2</strain>
    </source>
</reference>
<dbReference type="EMBL" id="CP001801">
    <property type="protein sequence ID" value="ACX97013.1"/>
    <property type="molecule type" value="Genomic_DNA"/>
</dbReference>
<dbReference type="InterPro" id="IPR018391">
    <property type="entry name" value="PQQ_b-propeller_rpt"/>
</dbReference>
<feature type="domain" description="Pyrrolo-quinoline quinone repeat" evidence="5">
    <location>
        <begin position="109"/>
        <end position="312"/>
    </location>
</feature>
<dbReference type="InterPro" id="IPR015943">
    <property type="entry name" value="WD40/YVTN_repeat-like_dom_sf"/>
</dbReference>
<dbReference type="Gene3D" id="2.130.10.10">
    <property type="entry name" value="YVTN repeat-like/Quinoprotein amine dehydrogenase"/>
    <property type="match status" value="1"/>
</dbReference>
<keyword evidence="6" id="KW-0449">Lipoprotein</keyword>
<feature type="domain" description="Pyrrolo-quinoline quinone repeat" evidence="5">
    <location>
        <begin position="50"/>
        <end position="103"/>
    </location>
</feature>
<dbReference type="GO" id="GO:0043165">
    <property type="term" value="P:Gram-negative-bacterium-type cell outer membrane assembly"/>
    <property type="evidence" value="ECO:0007669"/>
    <property type="project" value="UniProtKB-UniRule"/>
</dbReference>
<dbReference type="Pfam" id="PF13360">
    <property type="entry name" value="PQQ_2"/>
    <property type="match status" value="2"/>
</dbReference>
<evidence type="ECO:0000259" key="5">
    <source>
        <dbReference type="Pfam" id="PF13360"/>
    </source>
</evidence>
<dbReference type="Proteomes" id="UP000009102">
    <property type="component" value="Chromosome"/>
</dbReference>
<keyword evidence="2 4" id="KW-0472">Membrane</keyword>
<comment type="similarity">
    <text evidence="4">Belongs to the BamB family.</text>
</comment>
<keyword evidence="3 4" id="KW-0998">Cell outer membrane</keyword>
<sequence length="385" mass="41105">MTSSNVFQHAARLLLIPLAIGVLAGCSSTRELVKPTPLTQIDNKFPPKILWEASAGSDQKDDLLRIAPVESGDRVIVADAKGDVFAYNLKSGKRLWEAELDMPISVGGGANDSIVVFGSDTGKVVALAVDSGKKLWQATVSTAVEAAPSVGDTHVAVRSKDGSITLLNSKDGSTVWSVSHNEPDMTLQGQSRALLFPDAIAVGYDDGELAILSRADGRQLWKNQVALPMGRTEIDRMVDIDATPLFADAVFYVATYQGRIAAINAKGGQTIWSRKFSGFTDMSIDQNALYATDASGIVWALDRRTGEPLWRQSALAYRGVTGPALSNGKLVVGDKEGYLHVLDPQTGAIVGRLRVSGGLIDPMRTENNVVAAVTRDGDLIVFDLP</sequence>
<protein>
    <recommendedName>
        <fullName evidence="4">Outer membrane protein assembly factor BamB</fullName>
    </recommendedName>
</protein>
<comment type="function">
    <text evidence="4">Part of the outer membrane protein assembly complex, which is involved in assembly and insertion of beta-barrel proteins into the outer membrane.</text>
</comment>
<dbReference type="SUPFAM" id="SSF50998">
    <property type="entry name" value="Quinoprotein alcohol dehydrogenase-like"/>
    <property type="match status" value="1"/>
</dbReference>
<dbReference type="InterPro" id="IPR011047">
    <property type="entry name" value="Quinoprotein_ADH-like_sf"/>
</dbReference>
<dbReference type="GO" id="GO:0051205">
    <property type="term" value="P:protein insertion into membrane"/>
    <property type="evidence" value="ECO:0007669"/>
    <property type="project" value="UniProtKB-UniRule"/>
</dbReference>
<dbReference type="PANTHER" id="PTHR34512">
    <property type="entry name" value="CELL SURFACE PROTEIN"/>
    <property type="match status" value="1"/>
</dbReference>